<evidence type="ECO:0000259" key="3">
    <source>
        <dbReference type="PROSITE" id="PS51371"/>
    </source>
</evidence>
<protein>
    <submittedName>
        <fullName evidence="4">CBS domain-containing protein</fullName>
    </submittedName>
</protein>
<dbReference type="PROSITE" id="PS51371">
    <property type="entry name" value="CBS"/>
    <property type="match status" value="2"/>
</dbReference>
<evidence type="ECO:0000313" key="4">
    <source>
        <dbReference type="EMBL" id="SEI93891.1"/>
    </source>
</evidence>
<reference evidence="4 5" key="1">
    <citation type="submission" date="2016-10" db="EMBL/GenBank/DDBJ databases">
        <authorList>
            <person name="de Groot N.N."/>
        </authorList>
    </citation>
    <scope>NUCLEOTIDE SEQUENCE [LARGE SCALE GENOMIC DNA]</scope>
    <source>
        <strain evidence="4 5">DSM 26515</strain>
    </source>
</reference>
<keyword evidence="2" id="KW-0129">CBS domain</keyword>
<evidence type="ECO:0000313" key="5">
    <source>
        <dbReference type="Proteomes" id="UP000199420"/>
    </source>
</evidence>
<evidence type="ECO:0000256" key="1">
    <source>
        <dbReference type="ARBA" id="ARBA00022737"/>
    </source>
</evidence>
<dbReference type="PANTHER" id="PTHR48108">
    <property type="entry name" value="CBS DOMAIN-CONTAINING PROTEIN CBSX2, CHLOROPLASTIC"/>
    <property type="match status" value="1"/>
</dbReference>
<dbReference type="SMART" id="SM00116">
    <property type="entry name" value="CBS"/>
    <property type="match status" value="2"/>
</dbReference>
<dbReference type="RefSeq" id="WP_091335789.1">
    <property type="nucleotide sequence ID" value="NZ_FNYC01000003.1"/>
</dbReference>
<dbReference type="InterPro" id="IPR046342">
    <property type="entry name" value="CBS_dom_sf"/>
</dbReference>
<dbReference type="AlphaFoldDB" id="A0A1H6UNQ1"/>
<keyword evidence="1" id="KW-0677">Repeat</keyword>
<dbReference type="InterPro" id="IPR000644">
    <property type="entry name" value="CBS_dom"/>
</dbReference>
<dbReference type="STRING" id="529704.SAMN02927913_1628"/>
<keyword evidence="5" id="KW-1185">Reference proteome</keyword>
<dbReference type="Proteomes" id="UP000199420">
    <property type="component" value="Unassembled WGS sequence"/>
</dbReference>
<name>A0A1H6UNQ1_9GAMM</name>
<organism evidence="4 5">
    <name type="scientific">Frateuria terrea</name>
    <dbReference type="NCBI Taxonomy" id="529704"/>
    <lineage>
        <taxon>Bacteria</taxon>
        <taxon>Pseudomonadati</taxon>
        <taxon>Pseudomonadota</taxon>
        <taxon>Gammaproteobacteria</taxon>
        <taxon>Lysobacterales</taxon>
        <taxon>Rhodanobacteraceae</taxon>
        <taxon>Frateuria</taxon>
    </lineage>
</organism>
<dbReference type="Gene3D" id="3.10.580.10">
    <property type="entry name" value="CBS-domain"/>
    <property type="match status" value="1"/>
</dbReference>
<dbReference type="InterPro" id="IPR051462">
    <property type="entry name" value="CBS_domain-containing"/>
</dbReference>
<sequence>MQVHKLCTHQVVSVSPAASVTEAARLMRQRHVGMLVVVEQPNGERIPVGVLTDRDIVIQVVAPEVPCAQLRVDEVMTRDPATCSHDELLLDAVARMRTHGVRRLPVLNAKGGLCGLLSLDDIYGALGVYLQEMSRALVRGQVREMEARP</sequence>
<gene>
    <name evidence="4" type="ORF">SAMN04487997_2099</name>
</gene>
<dbReference type="Pfam" id="PF00571">
    <property type="entry name" value="CBS"/>
    <property type="match status" value="2"/>
</dbReference>
<dbReference type="OrthoDB" id="9794094at2"/>
<dbReference type="SUPFAM" id="SSF54631">
    <property type="entry name" value="CBS-domain pair"/>
    <property type="match status" value="1"/>
</dbReference>
<accession>A0A1H6UNQ1</accession>
<proteinExistence type="predicted"/>
<dbReference type="PANTHER" id="PTHR48108:SF34">
    <property type="entry name" value="CBS DOMAIN-CONTAINING PROTEIN YHCV"/>
    <property type="match status" value="1"/>
</dbReference>
<dbReference type="CDD" id="cd17775">
    <property type="entry name" value="CBS_pair_bact_arch"/>
    <property type="match status" value="1"/>
</dbReference>
<evidence type="ECO:0000256" key="2">
    <source>
        <dbReference type="PROSITE-ProRule" id="PRU00703"/>
    </source>
</evidence>
<feature type="domain" description="CBS" evidence="3">
    <location>
        <begin position="7"/>
        <end position="67"/>
    </location>
</feature>
<dbReference type="EMBL" id="FNYC01000003">
    <property type="protein sequence ID" value="SEI93891.1"/>
    <property type="molecule type" value="Genomic_DNA"/>
</dbReference>
<feature type="domain" description="CBS" evidence="3">
    <location>
        <begin position="76"/>
        <end position="133"/>
    </location>
</feature>